<dbReference type="NCBIfam" id="TIGR02800">
    <property type="entry name" value="propeller_TolB"/>
    <property type="match status" value="1"/>
</dbReference>
<feature type="region of interest" description="Disordered" evidence="5">
    <location>
        <begin position="406"/>
        <end position="429"/>
    </location>
</feature>
<evidence type="ECO:0000256" key="4">
    <source>
        <dbReference type="ARBA" id="ARBA00022764"/>
    </source>
</evidence>
<evidence type="ECO:0000256" key="1">
    <source>
        <dbReference type="ARBA" id="ARBA00004418"/>
    </source>
</evidence>
<keyword evidence="3" id="KW-0732">Signal</keyword>
<dbReference type="GO" id="GO:0042597">
    <property type="term" value="C:periplasmic space"/>
    <property type="evidence" value="ECO:0007669"/>
    <property type="project" value="UniProtKB-SubCell"/>
</dbReference>
<dbReference type="PANTHER" id="PTHR36842:SF1">
    <property type="entry name" value="PROTEIN TOLB"/>
    <property type="match status" value="1"/>
</dbReference>
<proteinExistence type="inferred from homology"/>
<gene>
    <name evidence="7" type="primary">tolB</name>
    <name evidence="7" type="ORF">GHYDROH2_14970</name>
</gene>
<dbReference type="HAMAP" id="MF_00671">
    <property type="entry name" value="TolB"/>
    <property type="match status" value="1"/>
</dbReference>
<keyword evidence="4" id="KW-0574">Periplasm</keyword>
<protein>
    <submittedName>
        <fullName evidence="7">Protein TolB</fullName>
    </submittedName>
</protein>
<comment type="similarity">
    <text evidence="2">Belongs to the TolB family.</text>
</comment>
<sequence length="429" mass="46833">MTRRLLILFTIILCMVPTLLHSQEGYREVTAAGAHKLTLTVDAPRRLGGSEASQVARETAEALQFDMVLAGPFTVTAPPASGAAGGIRPGEFDFTPWRSAGVDLLVRSGYTVAGNAMTMEFRLYNVTQGKEILAKRYTGRPGDVRRIAHTFSDDIMAALTGERGPFTGKIAFVSTRAGAKAIFLMDYDGHNVQQLTKNRSINLNPDFSPNGKEIIFTSYRQGNPDLFRRELFTGAEARISSYRGINATGAWSPDGKIIALTLSKDGNSEIYTISRDGKNPHRLTNTSAIEVSPAWSPDGRKIVFVSDRLGKPQIFIMNADGTGVRRLTTSGSYNVSPRWSPKGDRIVYSRQEGGFQIYAINPDGTNDTRLTSEGSNEHPRWSPDGRFITFSSTRGGGEGIYVMRADGSGQTPVSGGKGRDSHPTWSPRW</sequence>
<comment type="subcellular location">
    <subcellularLocation>
        <location evidence="1">Periplasm</location>
    </subcellularLocation>
</comment>
<dbReference type="Pfam" id="PF04052">
    <property type="entry name" value="TolB_N"/>
    <property type="match status" value="1"/>
</dbReference>
<reference evidence="7" key="1">
    <citation type="submission" date="2022-12" db="EMBL/GenBank/DDBJ databases">
        <title>Reference genome sequencing for broad-spectrum identification of bacterial and archaeal isolates by mass spectrometry.</title>
        <authorList>
            <person name="Sekiguchi Y."/>
            <person name="Tourlousse D.M."/>
        </authorList>
    </citation>
    <scope>NUCLEOTIDE SEQUENCE</scope>
    <source>
        <strain evidence="7">H2</strain>
    </source>
</reference>
<organism evidence="7 8">
    <name type="scientific">Geobacter hydrogenophilus</name>
    <dbReference type="NCBI Taxonomy" id="40983"/>
    <lineage>
        <taxon>Bacteria</taxon>
        <taxon>Pseudomonadati</taxon>
        <taxon>Thermodesulfobacteriota</taxon>
        <taxon>Desulfuromonadia</taxon>
        <taxon>Geobacterales</taxon>
        <taxon>Geobacteraceae</taxon>
        <taxon>Geobacter</taxon>
    </lineage>
</organism>
<dbReference type="Gene3D" id="3.40.50.10070">
    <property type="entry name" value="TolB, N-terminal domain"/>
    <property type="match status" value="1"/>
</dbReference>
<dbReference type="InterPro" id="IPR014167">
    <property type="entry name" value="Tol-Pal_TolB"/>
</dbReference>
<dbReference type="AlphaFoldDB" id="A0A9W6LD14"/>
<evidence type="ECO:0000256" key="5">
    <source>
        <dbReference type="SAM" id="MobiDB-lite"/>
    </source>
</evidence>
<feature type="region of interest" description="Disordered" evidence="5">
    <location>
        <begin position="362"/>
        <end position="385"/>
    </location>
</feature>
<dbReference type="Pfam" id="PF07676">
    <property type="entry name" value="PD40"/>
    <property type="match status" value="5"/>
</dbReference>
<keyword evidence="8" id="KW-1185">Reference proteome</keyword>
<dbReference type="InterPro" id="IPR007195">
    <property type="entry name" value="TolB_N"/>
</dbReference>
<dbReference type="PANTHER" id="PTHR36842">
    <property type="entry name" value="PROTEIN TOLB HOMOLOG"/>
    <property type="match status" value="1"/>
</dbReference>
<dbReference type="Gene3D" id="2.120.10.30">
    <property type="entry name" value="TolB, C-terminal domain"/>
    <property type="match status" value="2"/>
</dbReference>
<name>A0A9W6LD14_9BACT</name>
<feature type="domain" description="TolB N-terminal" evidence="6">
    <location>
        <begin position="28"/>
        <end position="131"/>
    </location>
</feature>
<dbReference type="EMBL" id="BSDS01000001">
    <property type="protein sequence ID" value="GLI37996.1"/>
    <property type="molecule type" value="Genomic_DNA"/>
</dbReference>
<evidence type="ECO:0000313" key="8">
    <source>
        <dbReference type="Proteomes" id="UP001144352"/>
    </source>
</evidence>
<comment type="caution">
    <text evidence="7">The sequence shown here is derived from an EMBL/GenBank/DDBJ whole genome shotgun (WGS) entry which is preliminary data.</text>
</comment>
<evidence type="ECO:0000256" key="2">
    <source>
        <dbReference type="ARBA" id="ARBA00009820"/>
    </source>
</evidence>
<evidence type="ECO:0000256" key="3">
    <source>
        <dbReference type="ARBA" id="ARBA00022729"/>
    </source>
</evidence>
<dbReference type="GO" id="GO:0017038">
    <property type="term" value="P:protein import"/>
    <property type="evidence" value="ECO:0007669"/>
    <property type="project" value="InterPro"/>
</dbReference>
<dbReference type="SUPFAM" id="SSF69304">
    <property type="entry name" value="Tricorn protease N-terminal domain"/>
    <property type="match status" value="1"/>
</dbReference>
<dbReference type="RefSeq" id="WP_214186245.1">
    <property type="nucleotide sequence ID" value="NZ_BSDS01000001.1"/>
</dbReference>
<dbReference type="Proteomes" id="UP001144352">
    <property type="component" value="Unassembled WGS sequence"/>
</dbReference>
<evidence type="ECO:0000313" key="7">
    <source>
        <dbReference type="EMBL" id="GLI37996.1"/>
    </source>
</evidence>
<feature type="compositionally biased region" description="Polar residues" evidence="5">
    <location>
        <begin position="363"/>
        <end position="374"/>
    </location>
</feature>
<evidence type="ECO:0000259" key="6">
    <source>
        <dbReference type="Pfam" id="PF04052"/>
    </source>
</evidence>
<dbReference type="InterPro" id="IPR011042">
    <property type="entry name" value="6-blade_b-propeller_TolB-like"/>
</dbReference>
<dbReference type="InterPro" id="IPR011659">
    <property type="entry name" value="WD40"/>
</dbReference>
<accession>A0A9W6LD14</accession>
<dbReference type="SUPFAM" id="SSF52964">
    <property type="entry name" value="TolB, N-terminal domain"/>
    <property type="match status" value="1"/>
</dbReference>